<reference evidence="2 3" key="1">
    <citation type="journal article" date="2014" name="Appl. Environ. Microbiol.">
        <title>Insights into the Microbial Degradation of Rubber and Gutta-Percha by Analysis of the Complete Genome of Nocardia nova SH22a.</title>
        <authorList>
            <person name="Luo Q."/>
            <person name="Hiessl S."/>
            <person name="Poehlein A."/>
            <person name="Daniel R."/>
            <person name="Steinbuchel A."/>
        </authorList>
    </citation>
    <scope>NUCLEOTIDE SEQUENCE [LARGE SCALE GENOMIC DNA]</scope>
    <source>
        <strain evidence="2">SH22a</strain>
    </source>
</reference>
<keyword evidence="3" id="KW-1185">Reference proteome</keyword>
<evidence type="ECO:0000313" key="3">
    <source>
        <dbReference type="Proteomes" id="UP000019150"/>
    </source>
</evidence>
<dbReference type="Proteomes" id="UP000019150">
    <property type="component" value="Chromosome"/>
</dbReference>
<dbReference type="AlphaFoldDB" id="W5TKB5"/>
<dbReference type="PATRIC" id="fig|1415166.3.peg.4980"/>
<dbReference type="STRING" id="1415166.NONO_c48300"/>
<proteinExistence type="predicted"/>
<feature type="compositionally biased region" description="Basic and acidic residues" evidence="1">
    <location>
        <begin position="183"/>
        <end position="193"/>
    </location>
</feature>
<protein>
    <submittedName>
        <fullName evidence="2">Uncharacterized protein</fullName>
    </submittedName>
</protein>
<dbReference type="eggNOG" id="ENOG5031ES3">
    <property type="taxonomic scope" value="Bacteria"/>
</dbReference>
<dbReference type="EMBL" id="CP006850">
    <property type="protein sequence ID" value="AHH19614.1"/>
    <property type="molecule type" value="Genomic_DNA"/>
</dbReference>
<dbReference type="RefSeq" id="WP_025351008.1">
    <property type="nucleotide sequence ID" value="NZ_CP006850.1"/>
</dbReference>
<organism evidence="2 3">
    <name type="scientific">Nocardia nova SH22a</name>
    <dbReference type="NCBI Taxonomy" id="1415166"/>
    <lineage>
        <taxon>Bacteria</taxon>
        <taxon>Bacillati</taxon>
        <taxon>Actinomycetota</taxon>
        <taxon>Actinomycetes</taxon>
        <taxon>Mycobacteriales</taxon>
        <taxon>Nocardiaceae</taxon>
        <taxon>Nocardia</taxon>
    </lineage>
</organism>
<dbReference type="HOGENOM" id="CLU_1407513_0_0_11"/>
<gene>
    <name evidence="2" type="ORF">NONO_c48300</name>
</gene>
<evidence type="ECO:0000256" key="1">
    <source>
        <dbReference type="SAM" id="MobiDB-lite"/>
    </source>
</evidence>
<sequence length="193" mass="21587">MTVRQIPRADLRHLPRLLRHSWRRHRADGAELSDLTVTTTWADGPAALAPGPYLFSLTQFTPTRVTDVLPIWLAGTSLADQLVRIDEAVGVMTYIRPARHGQVGSLSVWTGPEGLETFMSLPDHIEIMNKYRPRGLPVRSATWWSDHLDADSAVREGLHLLDTHDTRRVEMPETPGALPGCPHVDRPGSRTPR</sequence>
<evidence type="ECO:0000313" key="2">
    <source>
        <dbReference type="EMBL" id="AHH19614.1"/>
    </source>
</evidence>
<accession>W5TKB5</accession>
<name>W5TKB5_9NOCA</name>
<dbReference type="KEGG" id="nno:NONO_c48300"/>
<dbReference type="OrthoDB" id="4550602at2"/>
<feature type="region of interest" description="Disordered" evidence="1">
    <location>
        <begin position="170"/>
        <end position="193"/>
    </location>
</feature>